<dbReference type="AlphaFoldDB" id="A0AAD5UQU8"/>
<dbReference type="GO" id="GO:0016255">
    <property type="term" value="P:attachment of GPI anchor to protein"/>
    <property type="evidence" value="ECO:0007669"/>
    <property type="project" value="InterPro"/>
</dbReference>
<dbReference type="Proteomes" id="UP001212997">
    <property type="component" value="Unassembled WGS sequence"/>
</dbReference>
<feature type="transmembrane region" description="Helical" evidence="1">
    <location>
        <begin position="619"/>
        <end position="640"/>
    </location>
</feature>
<gene>
    <name evidence="2" type="ORF">NLI96_g11931</name>
</gene>
<dbReference type="GO" id="GO:0042765">
    <property type="term" value="C:GPI-anchor transamidase complex"/>
    <property type="evidence" value="ECO:0007669"/>
    <property type="project" value="InterPro"/>
</dbReference>
<keyword evidence="1" id="KW-0812">Transmembrane</keyword>
<dbReference type="InterPro" id="IPR007245">
    <property type="entry name" value="PIG-T"/>
</dbReference>
<accession>A0AAD5UQU8</accession>
<dbReference type="Pfam" id="PF04113">
    <property type="entry name" value="Gpi16"/>
    <property type="match status" value="2"/>
</dbReference>
<dbReference type="PANTHER" id="PTHR12959">
    <property type="entry name" value="GPI TRANSAMIDASE COMPONENT PIG-T-RELATED"/>
    <property type="match status" value="1"/>
</dbReference>
<proteinExistence type="predicted"/>
<keyword evidence="1" id="KW-0472">Membrane</keyword>
<evidence type="ECO:0000313" key="2">
    <source>
        <dbReference type="EMBL" id="KAJ3475294.1"/>
    </source>
</evidence>
<keyword evidence="1" id="KW-1133">Transmembrane helix</keyword>
<name>A0AAD5UQU8_9APHY</name>
<dbReference type="PANTHER" id="PTHR12959:SF11">
    <property type="entry name" value="GPI TRANSAMIDASE COMPONENT PIG-T"/>
    <property type="match status" value="1"/>
</dbReference>
<protein>
    <recommendedName>
        <fullName evidence="4">Gpi16 subunit, GPI transamidase component</fullName>
    </recommendedName>
</protein>
<keyword evidence="3" id="KW-1185">Reference proteome</keyword>
<reference evidence="2" key="1">
    <citation type="submission" date="2022-07" db="EMBL/GenBank/DDBJ databases">
        <title>Genome Sequence of Physisporinus lineatus.</title>
        <authorList>
            <person name="Buettner E."/>
        </authorList>
    </citation>
    <scope>NUCLEOTIDE SEQUENCE</scope>
    <source>
        <strain evidence="2">VT162</strain>
    </source>
</reference>
<sequence length="660" mass="74655">MPQSALMPPSKWYSHLVLREKVSIDDYTPYGTRAIFRCRVELDFEGFGRDASHIANANKYMKLPKTGLWQARLEYPKLPGIAAKQAHRDQTQVIATSKSLHTLQMHWGVPFYLFLSLYGSLVLGQNEEFHEELTLRPLRDGRLASRFSFTTLLQGATPRDPETLSMEDDAQHYTLFPLALGQILREYAVTEMHLTLNAGRWSYDRWGYPDEHGVGTGAELWAWMGDNNITSHNIDQRWKGLRNALAGLFCASLGSLDDQRTTSPELTFSPEGSLPRWRSSHQLRHGTLPSENVCTENLTPFLKLLPCKSLSGIAGLLNPHRLFDADWHGLGVHVRYLHRKGVEVRLSFQAVTDPVRYSLTGKRDWSLRSVFDRTIDRTCPVARSSEIRVAVPGEDSITITPDPSSLSPDYATYRVSETTKPLDISMQWAEEAKFEYPHDITPSPLTHISVQRTLKGSSQSQGRLSVVIRNHLPITIQTSYLESMPWLLQFYLHSLKIYCDGASRDDLISIISYIPPVPHSRPTLLQALLTLPPRSTLHLTMDVIKPFLRYTEHPPDAQRGWELPPAVFIPIIPGDKPLTHDKNTSLPASRLDLLQLPPRKIYSPTLLVDLATPDFSMPYNVIIMSCTLIALIFGSVFNLLTRKFLLVRVNQDKVAPQPSS</sequence>
<dbReference type="EMBL" id="JANAWD010000881">
    <property type="protein sequence ID" value="KAJ3475294.1"/>
    <property type="molecule type" value="Genomic_DNA"/>
</dbReference>
<organism evidence="2 3">
    <name type="scientific">Meripilus lineatus</name>
    <dbReference type="NCBI Taxonomy" id="2056292"/>
    <lineage>
        <taxon>Eukaryota</taxon>
        <taxon>Fungi</taxon>
        <taxon>Dikarya</taxon>
        <taxon>Basidiomycota</taxon>
        <taxon>Agaricomycotina</taxon>
        <taxon>Agaricomycetes</taxon>
        <taxon>Polyporales</taxon>
        <taxon>Meripilaceae</taxon>
        <taxon>Meripilus</taxon>
    </lineage>
</organism>
<evidence type="ECO:0000256" key="1">
    <source>
        <dbReference type="SAM" id="Phobius"/>
    </source>
</evidence>
<evidence type="ECO:0008006" key="4">
    <source>
        <dbReference type="Google" id="ProtNLM"/>
    </source>
</evidence>
<evidence type="ECO:0000313" key="3">
    <source>
        <dbReference type="Proteomes" id="UP001212997"/>
    </source>
</evidence>
<comment type="caution">
    <text evidence="2">The sequence shown here is derived from an EMBL/GenBank/DDBJ whole genome shotgun (WGS) entry which is preliminary data.</text>
</comment>